<keyword evidence="2" id="KW-0472">Membrane</keyword>
<dbReference type="Proteomes" id="UP000640485">
    <property type="component" value="Unassembled WGS sequence"/>
</dbReference>
<evidence type="ECO:0000313" key="4">
    <source>
        <dbReference type="Proteomes" id="UP000640485"/>
    </source>
</evidence>
<comment type="caution">
    <text evidence="3">The sequence shown here is derived from an EMBL/GenBank/DDBJ whole genome shotgun (WGS) entry which is preliminary data.</text>
</comment>
<evidence type="ECO:0000313" key="3">
    <source>
        <dbReference type="EMBL" id="MBK4215726.1"/>
    </source>
</evidence>
<keyword evidence="4" id="KW-1185">Reference proteome</keyword>
<organism evidence="3 4">
    <name type="scientific">Paracoccus caeni</name>
    <dbReference type="NCBI Taxonomy" id="657651"/>
    <lineage>
        <taxon>Bacteria</taxon>
        <taxon>Pseudomonadati</taxon>
        <taxon>Pseudomonadota</taxon>
        <taxon>Alphaproteobacteria</taxon>
        <taxon>Rhodobacterales</taxon>
        <taxon>Paracoccaceae</taxon>
        <taxon>Paracoccus</taxon>
    </lineage>
</organism>
<feature type="region of interest" description="Disordered" evidence="1">
    <location>
        <begin position="72"/>
        <end position="91"/>
    </location>
</feature>
<dbReference type="EMBL" id="JAEPRQ010000002">
    <property type="protein sequence ID" value="MBK4215726.1"/>
    <property type="molecule type" value="Genomic_DNA"/>
</dbReference>
<name>A0A934SEX2_9RHOB</name>
<feature type="compositionally biased region" description="Low complexity" evidence="1">
    <location>
        <begin position="73"/>
        <end position="91"/>
    </location>
</feature>
<dbReference type="AlphaFoldDB" id="A0A934SEX2"/>
<sequence>MSDYLLLAGVALCAISVIAAVVQLLQTQPPRAAAIMLILGIVAIFAAAYTSDEPLQPESVFAAWDRLTGGEGAAAPVAEEPVAEPEGAVTN</sequence>
<protein>
    <submittedName>
        <fullName evidence="3">Uncharacterized protein</fullName>
    </submittedName>
</protein>
<accession>A0A934SEX2</accession>
<keyword evidence="2" id="KW-1133">Transmembrane helix</keyword>
<keyword evidence="2" id="KW-0812">Transmembrane</keyword>
<reference evidence="3" key="1">
    <citation type="submission" date="2021-01" db="EMBL/GenBank/DDBJ databases">
        <title>Paracoccus amoyensis sp. nov., isolated from the surface seawater along the coast of Xiamen Island, China.</title>
        <authorList>
            <person name="Lyu L."/>
        </authorList>
    </citation>
    <scope>NUCLEOTIDE SEQUENCE</scope>
    <source>
        <strain evidence="3">MJ17</strain>
    </source>
</reference>
<dbReference type="RefSeq" id="WP_200685034.1">
    <property type="nucleotide sequence ID" value="NZ_JAEPRQ010000002.1"/>
</dbReference>
<feature type="transmembrane region" description="Helical" evidence="2">
    <location>
        <begin position="6"/>
        <end position="25"/>
    </location>
</feature>
<gene>
    <name evidence="3" type="ORF">JJJ17_07300</name>
</gene>
<feature type="transmembrane region" description="Helical" evidence="2">
    <location>
        <begin position="32"/>
        <end position="51"/>
    </location>
</feature>
<evidence type="ECO:0000256" key="2">
    <source>
        <dbReference type="SAM" id="Phobius"/>
    </source>
</evidence>
<evidence type="ECO:0000256" key="1">
    <source>
        <dbReference type="SAM" id="MobiDB-lite"/>
    </source>
</evidence>
<proteinExistence type="predicted"/>